<dbReference type="EMBL" id="CAJNNW010034052">
    <property type="protein sequence ID" value="CAE8721423.1"/>
    <property type="molecule type" value="Genomic_DNA"/>
</dbReference>
<dbReference type="Proteomes" id="UP000626109">
    <property type="component" value="Unassembled WGS sequence"/>
</dbReference>
<name>A0A813LCV3_POLGL</name>
<comment type="caution">
    <text evidence="2">The sequence shown here is derived from an EMBL/GenBank/DDBJ whole genome shotgun (WGS) entry which is preliminary data.</text>
</comment>
<keyword evidence="1" id="KW-0472">Membrane</keyword>
<evidence type="ECO:0000256" key="1">
    <source>
        <dbReference type="SAM" id="Phobius"/>
    </source>
</evidence>
<proteinExistence type="predicted"/>
<keyword evidence="1" id="KW-1133">Transmembrane helix</keyword>
<reference evidence="2" key="1">
    <citation type="submission" date="2021-02" db="EMBL/GenBank/DDBJ databases">
        <authorList>
            <person name="Dougan E. K."/>
            <person name="Rhodes N."/>
            <person name="Thang M."/>
            <person name="Chan C."/>
        </authorList>
    </citation>
    <scope>NUCLEOTIDE SEQUENCE</scope>
</reference>
<dbReference type="AlphaFoldDB" id="A0A813LCV3"/>
<keyword evidence="1" id="KW-0812">Transmembrane</keyword>
<protein>
    <submittedName>
        <fullName evidence="2">Uncharacterized protein</fullName>
    </submittedName>
</protein>
<organism evidence="2 3">
    <name type="scientific">Polarella glacialis</name>
    <name type="common">Dinoflagellate</name>
    <dbReference type="NCBI Taxonomy" id="89957"/>
    <lineage>
        <taxon>Eukaryota</taxon>
        <taxon>Sar</taxon>
        <taxon>Alveolata</taxon>
        <taxon>Dinophyceae</taxon>
        <taxon>Suessiales</taxon>
        <taxon>Suessiaceae</taxon>
        <taxon>Polarella</taxon>
    </lineage>
</organism>
<accession>A0A813LCV3</accession>
<sequence>MGHEEPPAQAVEPKCSPGEVKAAAGKLVRYNVIGNSSEEAGVDEDARTVQSVEAHLDAQNVETEDANGSGWGQFNELGYLVAAFSLLLVLVLLWSLLLWWLWWWWWS</sequence>
<gene>
    <name evidence="2" type="ORF">PGLA2088_LOCUS41919</name>
</gene>
<feature type="transmembrane region" description="Helical" evidence="1">
    <location>
        <begin position="77"/>
        <end position="102"/>
    </location>
</feature>
<evidence type="ECO:0000313" key="2">
    <source>
        <dbReference type="EMBL" id="CAE8721423.1"/>
    </source>
</evidence>
<evidence type="ECO:0000313" key="3">
    <source>
        <dbReference type="Proteomes" id="UP000626109"/>
    </source>
</evidence>